<evidence type="ECO:0000313" key="3">
    <source>
        <dbReference type="EMBL" id="GFO61308.1"/>
    </source>
</evidence>
<evidence type="ECO:0000256" key="1">
    <source>
        <dbReference type="SAM" id="Phobius"/>
    </source>
</evidence>
<dbReference type="AlphaFoldDB" id="A0A6V8MMR4"/>
<gene>
    <name evidence="3" type="ORF">GMST_36330</name>
</gene>
<feature type="transmembrane region" description="Helical" evidence="1">
    <location>
        <begin position="291"/>
        <end position="309"/>
    </location>
</feature>
<dbReference type="Gene3D" id="2.30.110.70">
    <property type="match status" value="1"/>
</dbReference>
<name>A0A6V8MMR4_9BACT</name>
<keyword evidence="1" id="KW-0812">Transmembrane</keyword>
<sequence length="336" mass="39591">MQEDHYSAYREYLRSGMRIEIGIPLSGGGVFRDWAIIQEGREDELWVQISRDVLPANVRIDLGFILDVSIWVKKEVYTCSAIVVERQGGRVLKVQLFGSFTLRERRQFFRLELNMRIKYALLPVVDRQEIENDWKQRRDLEHMKFQGYDQVVIAAHQARYRPFLELEWQDLPWSEINLGGGGVLLRFPGPLAPERLVCLELHLPMRPLRRVQTVVEVVHVMPPSQKDGVAYYPTGVRFVLLDERDRDLIFRHISVTQIAHLRKLAELRVHEISDEVPAPEPLTRQQILNRILWSLLVLIVTFYLVRYLINFRAAGNPNEIKKTYERSIKQYRHEDR</sequence>
<protein>
    <submittedName>
        <fullName evidence="3">Pilus protein PilZ</fullName>
    </submittedName>
</protein>
<dbReference type="RefSeq" id="WP_183356105.1">
    <property type="nucleotide sequence ID" value="NZ_BLXX01000013.1"/>
</dbReference>
<proteinExistence type="predicted"/>
<keyword evidence="1" id="KW-0472">Membrane</keyword>
<keyword evidence="1" id="KW-1133">Transmembrane helix</keyword>
<reference evidence="4" key="1">
    <citation type="submission" date="2020-06" db="EMBL/GenBank/DDBJ databases">
        <title>Draft genomic sequence of Geomonas sp. Red330.</title>
        <authorList>
            <person name="Itoh H."/>
            <person name="Zhenxing X."/>
            <person name="Ushijima N."/>
            <person name="Masuda Y."/>
            <person name="Shiratori Y."/>
            <person name="Senoo K."/>
        </authorList>
    </citation>
    <scope>NUCLEOTIDE SEQUENCE [LARGE SCALE GENOMIC DNA]</scope>
    <source>
        <strain evidence="4">Red330</strain>
    </source>
</reference>
<dbReference type="InterPro" id="IPR040638">
    <property type="entry name" value="PilZN1"/>
</dbReference>
<dbReference type="Pfam" id="PF18672">
    <property type="entry name" value="PilZN1"/>
    <property type="match status" value="1"/>
</dbReference>
<evidence type="ECO:0000259" key="2">
    <source>
        <dbReference type="Pfam" id="PF18672"/>
    </source>
</evidence>
<evidence type="ECO:0000313" key="4">
    <source>
        <dbReference type="Proteomes" id="UP000556026"/>
    </source>
</evidence>
<feature type="domain" description="N-terminal PilZ-like" evidence="2">
    <location>
        <begin position="12"/>
        <end position="101"/>
    </location>
</feature>
<dbReference type="EMBL" id="BLXX01000013">
    <property type="protein sequence ID" value="GFO61308.1"/>
    <property type="molecule type" value="Genomic_DNA"/>
</dbReference>
<accession>A0A6V8MMR4</accession>
<comment type="caution">
    <text evidence="3">The sequence shown here is derived from an EMBL/GenBank/DDBJ whole genome shotgun (WGS) entry which is preliminary data.</text>
</comment>
<dbReference type="Proteomes" id="UP000556026">
    <property type="component" value="Unassembled WGS sequence"/>
</dbReference>
<organism evidence="3 4">
    <name type="scientific">Geomonas silvestris</name>
    <dbReference type="NCBI Taxonomy" id="2740184"/>
    <lineage>
        <taxon>Bacteria</taxon>
        <taxon>Pseudomonadati</taxon>
        <taxon>Thermodesulfobacteriota</taxon>
        <taxon>Desulfuromonadia</taxon>
        <taxon>Geobacterales</taxon>
        <taxon>Geobacteraceae</taxon>
        <taxon>Geomonas</taxon>
    </lineage>
</organism>
<keyword evidence="4" id="KW-1185">Reference proteome</keyword>